<dbReference type="InterPro" id="IPR023296">
    <property type="entry name" value="Glyco_hydro_beta-prop_sf"/>
</dbReference>
<dbReference type="EMBL" id="HBIP01006119">
    <property type="protein sequence ID" value="CAE0488053.1"/>
    <property type="molecule type" value="Transcribed_RNA"/>
</dbReference>
<evidence type="ECO:0000256" key="1">
    <source>
        <dbReference type="SAM" id="MobiDB-lite"/>
    </source>
</evidence>
<evidence type="ECO:0000313" key="3">
    <source>
        <dbReference type="EMBL" id="CAE0488053.1"/>
    </source>
</evidence>
<dbReference type="InterPro" id="IPR012444">
    <property type="entry name" value="DUF1647"/>
</dbReference>
<dbReference type="SUPFAM" id="SSF75005">
    <property type="entry name" value="Arabinanase/levansucrase/invertase"/>
    <property type="match status" value="1"/>
</dbReference>
<organism evidence="3">
    <name type="scientific">Dunaliella tertiolecta</name>
    <name type="common">Green alga</name>
    <dbReference type="NCBI Taxonomy" id="3047"/>
    <lineage>
        <taxon>Eukaryota</taxon>
        <taxon>Viridiplantae</taxon>
        <taxon>Chlorophyta</taxon>
        <taxon>core chlorophytes</taxon>
        <taxon>Chlorophyceae</taxon>
        <taxon>CS clade</taxon>
        <taxon>Chlamydomonadales</taxon>
        <taxon>Dunaliellaceae</taxon>
        <taxon>Dunaliella</taxon>
    </lineage>
</organism>
<dbReference type="AlphaFoldDB" id="A0A7S3QNR8"/>
<dbReference type="InterPro" id="IPR056442">
    <property type="entry name" value="GINT1_N"/>
</dbReference>
<feature type="region of interest" description="Disordered" evidence="1">
    <location>
        <begin position="1"/>
        <end position="37"/>
    </location>
</feature>
<dbReference type="Pfam" id="PF07801">
    <property type="entry name" value="DUF1647"/>
    <property type="match status" value="1"/>
</dbReference>
<dbReference type="PANTHER" id="PTHR31389">
    <property type="entry name" value="LD39211P"/>
    <property type="match status" value="1"/>
</dbReference>
<accession>A0A7S3QNR8</accession>
<reference evidence="3" key="1">
    <citation type="submission" date="2021-01" db="EMBL/GenBank/DDBJ databases">
        <authorList>
            <person name="Corre E."/>
            <person name="Pelletier E."/>
            <person name="Niang G."/>
            <person name="Scheremetjew M."/>
            <person name="Finn R."/>
            <person name="Kale V."/>
            <person name="Holt S."/>
            <person name="Cochrane G."/>
            <person name="Meng A."/>
            <person name="Brown T."/>
            <person name="Cohen L."/>
        </authorList>
    </citation>
    <scope>NUCLEOTIDE SEQUENCE</scope>
    <source>
        <strain evidence="3">CCMP1320</strain>
    </source>
</reference>
<evidence type="ECO:0000259" key="2">
    <source>
        <dbReference type="Pfam" id="PF24793"/>
    </source>
</evidence>
<dbReference type="Gene3D" id="2.115.10.20">
    <property type="entry name" value="Glycosyl hydrolase domain, family 43"/>
    <property type="match status" value="1"/>
</dbReference>
<protein>
    <recommendedName>
        <fullName evidence="2">Glucosamine inositolphosphorylceramide transferase 1 N-terminal domain-containing protein</fullName>
    </recommendedName>
</protein>
<dbReference type="PANTHER" id="PTHR31389:SF4">
    <property type="entry name" value="LD39211P"/>
    <property type="match status" value="1"/>
</dbReference>
<sequence length="941" mass="102714">MHRGRHGKEGLGGGDWVEEEEHNGCTATGAGGKRGPRTRSLSLFEAGTLITLASIAFLSSELATGCFRLLGSASSPPACGSHASILKAIHHKQSAVRAQASDEAVLDCKAVGSHSGVSSPYLITDQTPQRGLYAFYQLRNSQGKGEIGVARSQDPSARWAPLGTALKGRQSLASPWVTFDPTNNIFIMLPTMYSRRRGSSVELYTTSKEAFPFGWQSQGAILQQGPDLFGDGPDCVEDVAALHFDGRWWIFVTVQEQSPSQHFSLRLFHTTNLTKTWEEHPKSPVCKDQRYARNGGRPLIMNGTVHRWAQDASTQAGRALHLLKVHFSPSSYSEAWAATRYPSSYSEASDSSEAITYSGAARHAGPLAGSGRQVWHQIRHIDVQQVGPNGGWLGLLEGALSPPGTPLVLGGHQHYRHHQQQQQQAGGEVGSGLEGAVHWLRGVLVVLVLMVWLARAVLPPGHPALHSSGGRSMGQQRLASQHRISPASLHDILSGGSELEKKLDGHAARASQWVSLVTQARARPSVQLVALLLVALGCSTFLFLVAPKNFQCPRWAIKVNVLPSPSGGHTDAAAPFFPVPPPAGALMVVSAANAPFFDRLQNMVSSVQAWAPGQRMAVYDLGFLRQQLLDMACWRDVEVRPFPFSKFPPHVRDLHNYAFKALVIQEALVLNSLVLWIDAGLELRAPMYTMLSWLSQYGHVGALQEDNIGDPMYTRTKDTVDAMGLSHFWPGAAKWQFCAGGLQGFVRGSDAERLILGPVVNCSLRASCIAPNGASRLNHNFDQTAFTLAIRANNYTCLPRETHCMWSTKKAARAPMQPSQPIEVISRGHRLPKPYTALLKRRPQCSPLKEGLVPWASEAPAETPPWDRYSLGFRLQKVYLQPIGDALVQVRAFGLLCLHRKYATCKIVYLQPIGKARAQVRTFQSCRPTPEFCKKAAAGSA</sequence>
<dbReference type="Pfam" id="PF24793">
    <property type="entry name" value="GINT1_N"/>
    <property type="match status" value="1"/>
</dbReference>
<proteinExistence type="predicted"/>
<feature type="domain" description="Glucosamine inositolphosphorylceramide transferase 1 N-terminal" evidence="2">
    <location>
        <begin position="105"/>
        <end position="334"/>
    </location>
</feature>
<gene>
    <name evidence="3" type="ORF">DTER00134_LOCUS3116</name>
</gene>
<name>A0A7S3QNR8_DUNTE</name>